<evidence type="ECO:0000313" key="4">
    <source>
        <dbReference type="Proteomes" id="UP001523369"/>
    </source>
</evidence>
<comment type="similarity">
    <text evidence="1">Belongs to the universal stress protein A family.</text>
</comment>
<name>A0ABT1DSD8_9ACTN</name>
<dbReference type="Proteomes" id="UP001523369">
    <property type="component" value="Unassembled WGS sequence"/>
</dbReference>
<evidence type="ECO:0000313" key="3">
    <source>
        <dbReference type="EMBL" id="MCO8273742.1"/>
    </source>
</evidence>
<evidence type="ECO:0000259" key="2">
    <source>
        <dbReference type="Pfam" id="PF00582"/>
    </source>
</evidence>
<evidence type="ECO:0000256" key="1">
    <source>
        <dbReference type="ARBA" id="ARBA00008791"/>
    </source>
</evidence>
<accession>A0ABT1DSD8</accession>
<keyword evidence="4" id="KW-1185">Reference proteome</keyword>
<gene>
    <name evidence="3" type="ORF">M1L60_24400</name>
</gene>
<feature type="domain" description="UspA" evidence="2">
    <location>
        <begin position="153"/>
        <end position="290"/>
    </location>
</feature>
<dbReference type="Pfam" id="PF00582">
    <property type="entry name" value="Usp"/>
    <property type="match status" value="2"/>
</dbReference>
<comment type="caution">
    <text evidence="3">The sequence shown here is derived from an EMBL/GenBank/DDBJ whole genome shotgun (WGS) entry which is preliminary data.</text>
</comment>
<dbReference type="RefSeq" id="WP_253239822.1">
    <property type="nucleotide sequence ID" value="NZ_JAMYJR010000027.1"/>
</dbReference>
<dbReference type="Gene3D" id="3.40.50.620">
    <property type="entry name" value="HUPs"/>
    <property type="match status" value="2"/>
</dbReference>
<organism evidence="3 4">
    <name type="scientific">Paractinoplanes aksuensis</name>
    <dbReference type="NCBI Taxonomy" id="2939490"/>
    <lineage>
        <taxon>Bacteria</taxon>
        <taxon>Bacillati</taxon>
        <taxon>Actinomycetota</taxon>
        <taxon>Actinomycetes</taxon>
        <taxon>Micromonosporales</taxon>
        <taxon>Micromonosporaceae</taxon>
        <taxon>Paractinoplanes</taxon>
    </lineage>
</organism>
<dbReference type="EMBL" id="JAMYJR010000027">
    <property type="protein sequence ID" value="MCO8273742.1"/>
    <property type="molecule type" value="Genomic_DNA"/>
</dbReference>
<dbReference type="PRINTS" id="PR01438">
    <property type="entry name" value="UNVRSLSTRESS"/>
</dbReference>
<reference evidence="3 4" key="1">
    <citation type="submission" date="2022-06" db="EMBL/GenBank/DDBJ databases">
        <title>New Species of the Genus Actinoplanes, ActinopZanes ferrugineus.</title>
        <authorList>
            <person name="Ding P."/>
        </authorList>
    </citation>
    <scope>NUCLEOTIDE SEQUENCE [LARGE SCALE GENOMIC DNA]</scope>
    <source>
        <strain evidence="3 4">TRM88003</strain>
    </source>
</reference>
<proteinExistence type="inferred from homology"/>
<protein>
    <submittedName>
        <fullName evidence="3">Universal stress protein</fullName>
    </submittedName>
</protein>
<dbReference type="PANTHER" id="PTHR46268:SF6">
    <property type="entry name" value="UNIVERSAL STRESS PROTEIN UP12"/>
    <property type="match status" value="1"/>
</dbReference>
<dbReference type="PANTHER" id="PTHR46268">
    <property type="entry name" value="STRESS RESPONSE PROTEIN NHAX"/>
    <property type="match status" value="1"/>
</dbReference>
<dbReference type="SUPFAM" id="SSF52402">
    <property type="entry name" value="Adenine nucleotide alpha hydrolases-like"/>
    <property type="match status" value="2"/>
</dbReference>
<dbReference type="InterPro" id="IPR006016">
    <property type="entry name" value="UspA"/>
</dbReference>
<feature type="domain" description="UspA" evidence="2">
    <location>
        <begin position="4"/>
        <end position="145"/>
    </location>
</feature>
<sequence length="291" mass="29574">MDTKAVVIGVDDSAEAMAAARWGGRYAEAIGAPVQLLHAAASPETVSVMLPVPVGVSTAGLKRDGSTADDILRVAAAEATKFDPYPEVATLTVPAEPVAALVEASAEAGLLVLGARDRGRVTSALFGSVSGRVVAAAHCPVVVVREDVDDSGPVVVAVDAAGTSEAAVRFAFGEAARRGCDLFALHAWQVPPMPSGAGSTAVMTSTRYLPDAALRVLSEAVAPGRAEFPGVTVHERLLTGPPEQVVADETGDAALVVVGSRGRSPLTGLLLGSTSQALLHRSDCPVAVVRC</sequence>
<dbReference type="InterPro" id="IPR014729">
    <property type="entry name" value="Rossmann-like_a/b/a_fold"/>
</dbReference>
<dbReference type="InterPro" id="IPR006015">
    <property type="entry name" value="Universal_stress_UspA"/>
</dbReference>